<dbReference type="AlphaFoldDB" id="A0AAD4CV38"/>
<feature type="chain" id="PRO_5042002766" description="Probable beta-glucosidase G" evidence="19">
    <location>
        <begin position="29"/>
        <end position="785"/>
    </location>
</feature>
<keyword evidence="12" id="KW-0326">Glycosidase</keyword>
<feature type="domain" description="Fibronectin type III-like" evidence="20">
    <location>
        <begin position="701"/>
        <end position="772"/>
    </location>
</feature>
<dbReference type="SMART" id="SM01217">
    <property type="entry name" value="Fn3_like"/>
    <property type="match status" value="1"/>
</dbReference>
<comment type="similarity">
    <text evidence="4">Belongs to the glycosyl hydrolase 3 family.</text>
</comment>
<dbReference type="InterPro" id="IPR050288">
    <property type="entry name" value="Cellulose_deg_GH3"/>
</dbReference>
<keyword evidence="11" id="KW-0119">Carbohydrate metabolism</keyword>
<evidence type="ECO:0000256" key="12">
    <source>
        <dbReference type="ARBA" id="ARBA00023295"/>
    </source>
</evidence>
<reference evidence="21" key="1">
    <citation type="journal article" date="2019" name="Beilstein J. Org. Chem.">
        <title>Nanangenines: drimane sesquiterpenoids as the dominant metabolite cohort of a novel Australian fungus, Aspergillus nanangensis.</title>
        <authorList>
            <person name="Lacey H.J."/>
            <person name="Gilchrist C.L.M."/>
            <person name="Crombie A."/>
            <person name="Kalaitzis J.A."/>
            <person name="Vuong D."/>
            <person name="Rutledge P.J."/>
            <person name="Turner P."/>
            <person name="Pitt J.I."/>
            <person name="Lacey E."/>
            <person name="Chooi Y.H."/>
            <person name="Piggott A.M."/>
        </authorList>
    </citation>
    <scope>NUCLEOTIDE SEQUENCE</scope>
    <source>
        <strain evidence="21">MST-FP2251</strain>
    </source>
</reference>
<protein>
    <recommendedName>
        <fullName evidence="15">Probable beta-glucosidase G</fullName>
        <ecNumber evidence="5">3.2.1.21</ecNumber>
    </recommendedName>
    <alternativeName>
        <fullName evidence="16">Beta-D-glucoside glucohydrolase G</fullName>
    </alternativeName>
    <alternativeName>
        <fullName evidence="17">Cellobiase G</fullName>
    </alternativeName>
    <alternativeName>
        <fullName evidence="18">Gentiobiase G</fullName>
    </alternativeName>
</protein>
<dbReference type="InterPro" id="IPR002772">
    <property type="entry name" value="Glyco_hydro_3_C"/>
</dbReference>
<evidence type="ECO:0000256" key="17">
    <source>
        <dbReference type="ARBA" id="ARBA00041601"/>
    </source>
</evidence>
<dbReference type="EC" id="3.2.1.21" evidence="5"/>
<evidence type="ECO:0000256" key="6">
    <source>
        <dbReference type="ARBA" id="ARBA00022525"/>
    </source>
</evidence>
<evidence type="ECO:0000313" key="21">
    <source>
        <dbReference type="EMBL" id="KAF9892262.1"/>
    </source>
</evidence>
<comment type="subcellular location">
    <subcellularLocation>
        <location evidence="2">Secreted</location>
    </subcellularLocation>
</comment>
<accession>A0AAD4CV38</accession>
<evidence type="ECO:0000256" key="3">
    <source>
        <dbReference type="ARBA" id="ARBA00004987"/>
    </source>
</evidence>
<keyword evidence="22" id="KW-1185">Reference proteome</keyword>
<dbReference type="PANTHER" id="PTHR42715">
    <property type="entry name" value="BETA-GLUCOSIDASE"/>
    <property type="match status" value="1"/>
</dbReference>
<dbReference type="SUPFAM" id="SSF52279">
    <property type="entry name" value="Beta-D-glucan exohydrolase, C-terminal domain"/>
    <property type="match status" value="1"/>
</dbReference>
<dbReference type="InterPro" id="IPR036962">
    <property type="entry name" value="Glyco_hydro_3_N_sf"/>
</dbReference>
<organism evidence="21 22">
    <name type="scientific">Aspergillus nanangensis</name>
    <dbReference type="NCBI Taxonomy" id="2582783"/>
    <lineage>
        <taxon>Eukaryota</taxon>
        <taxon>Fungi</taxon>
        <taxon>Dikarya</taxon>
        <taxon>Ascomycota</taxon>
        <taxon>Pezizomycotina</taxon>
        <taxon>Eurotiomycetes</taxon>
        <taxon>Eurotiomycetidae</taxon>
        <taxon>Eurotiales</taxon>
        <taxon>Aspergillaceae</taxon>
        <taxon>Aspergillus</taxon>
        <taxon>Aspergillus subgen. Circumdati</taxon>
    </lineage>
</organism>
<evidence type="ECO:0000256" key="1">
    <source>
        <dbReference type="ARBA" id="ARBA00000448"/>
    </source>
</evidence>
<comment type="function">
    <text evidence="14">Beta-glucosidases are one of a number of cellulolytic enzymes involved in the degradation of cellulosic biomass. Catalyzes the last step releasing glucose from the inhibitory cellobiose.</text>
</comment>
<gene>
    <name evidence="21" type="ORF">FE257_002039</name>
</gene>
<evidence type="ECO:0000256" key="19">
    <source>
        <dbReference type="SAM" id="SignalP"/>
    </source>
</evidence>
<dbReference type="InterPro" id="IPR036881">
    <property type="entry name" value="Glyco_hydro_3_C_sf"/>
</dbReference>
<evidence type="ECO:0000256" key="7">
    <source>
        <dbReference type="ARBA" id="ARBA00022729"/>
    </source>
</evidence>
<evidence type="ECO:0000313" key="22">
    <source>
        <dbReference type="Proteomes" id="UP001194746"/>
    </source>
</evidence>
<dbReference type="Gene3D" id="3.40.50.1700">
    <property type="entry name" value="Glycoside hydrolase family 3 C-terminal domain"/>
    <property type="match status" value="1"/>
</dbReference>
<evidence type="ECO:0000256" key="4">
    <source>
        <dbReference type="ARBA" id="ARBA00005336"/>
    </source>
</evidence>
<evidence type="ECO:0000256" key="5">
    <source>
        <dbReference type="ARBA" id="ARBA00012744"/>
    </source>
</evidence>
<evidence type="ECO:0000256" key="18">
    <source>
        <dbReference type="ARBA" id="ARBA00041808"/>
    </source>
</evidence>
<keyword evidence="9" id="KW-0136">Cellulose degradation</keyword>
<dbReference type="Proteomes" id="UP001194746">
    <property type="component" value="Unassembled WGS sequence"/>
</dbReference>
<evidence type="ECO:0000256" key="15">
    <source>
        <dbReference type="ARBA" id="ARBA00039579"/>
    </source>
</evidence>
<evidence type="ECO:0000256" key="2">
    <source>
        <dbReference type="ARBA" id="ARBA00004613"/>
    </source>
</evidence>
<dbReference type="Pfam" id="PF01915">
    <property type="entry name" value="Glyco_hydro_3_C"/>
    <property type="match status" value="1"/>
</dbReference>
<keyword evidence="13" id="KW-0624">Polysaccharide degradation</keyword>
<reference evidence="21" key="2">
    <citation type="submission" date="2020-02" db="EMBL/GenBank/DDBJ databases">
        <authorList>
            <person name="Gilchrist C.L.M."/>
            <person name="Chooi Y.-H."/>
        </authorList>
    </citation>
    <scope>NUCLEOTIDE SEQUENCE</scope>
    <source>
        <strain evidence="21">MST-FP2251</strain>
    </source>
</reference>
<feature type="signal peptide" evidence="19">
    <location>
        <begin position="1"/>
        <end position="28"/>
    </location>
</feature>
<dbReference type="PRINTS" id="PR00133">
    <property type="entry name" value="GLHYDRLASE3"/>
</dbReference>
<evidence type="ECO:0000256" key="8">
    <source>
        <dbReference type="ARBA" id="ARBA00022801"/>
    </source>
</evidence>
<dbReference type="SUPFAM" id="SSF51445">
    <property type="entry name" value="(Trans)glycosidases"/>
    <property type="match status" value="1"/>
</dbReference>
<keyword evidence="7 19" id="KW-0732">Signal</keyword>
<dbReference type="InterPro" id="IPR026891">
    <property type="entry name" value="Fn3-like"/>
</dbReference>
<evidence type="ECO:0000256" key="11">
    <source>
        <dbReference type="ARBA" id="ARBA00023277"/>
    </source>
</evidence>
<keyword evidence="6" id="KW-0964">Secreted</keyword>
<comment type="caution">
    <text evidence="21">The sequence shown here is derived from an EMBL/GenBank/DDBJ whole genome shotgun (WGS) entry which is preliminary data.</text>
</comment>
<dbReference type="FunFam" id="3.20.20.300:FF:000002">
    <property type="entry name" value="Probable beta-glucosidase"/>
    <property type="match status" value="1"/>
</dbReference>
<dbReference type="EMBL" id="VCAU01000013">
    <property type="protein sequence ID" value="KAF9892262.1"/>
    <property type="molecule type" value="Genomic_DNA"/>
</dbReference>
<evidence type="ECO:0000256" key="14">
    <source>
        <dbReference type="ARBA" id="ARBA00024983"/>
    </source>
</evidence>
<dbReference type="Gene3D" id="2.60.40.10">
    <property type="entry name" value="Immunoglobulins"/>
    <property type="match status" value="1"/>
</dbReference>
<comment type="pathway">
    <text evidence="3">Glycan metabolism; cellulose degradation.</text>
</comment>
<dbReference type="InterPro" id="IPR017853">
    <property type="entry name" value="GH"/>
</dbReference>
<dbReference type="GO" id="GO:0008422">
    <property type="term" value="F:beta-glucosidase activity"/>
    <property type="evidence" value="ECO:0007669"/>
    <property type="project" value="UniProtKB-EC"/>
</dbReference>
<evidence type="ECO:0000256" key="10">
    <source>
        <dbReference type="ARBA" id="ARBA00023180"/>
    </source>
</evidence>
<comment type="catalytic activity">
    <reaction evidence="1">
        <text>Hydrolysis of terminal, non-reducing beta-D-glucosyl residues with release of beta-D-glucose.</text>
        <dbReference type="EC" id="3.2.1.21"/>
    </reaction>
</comment>
<sequence length="785" mass="84116">MAPSDNNVMPSLSSCLRLLLLAVTQVNGLTYTSPSVLPSPPTEGLGGWDAALSEAQSFVSQLTLEEKQNMVTGVKGPCVGNIAPISRLGFKGLCFQDGPLAIRQATNASVFPAGLSAAATWDNDLIEARGAALAREFKDKGSHVLLGPVAGPLGRSALGGRNWEGFSPDPYLTGLAFARTIKGIQDTGVQACIKHIIGYEQETQRFPSKVDGVEIKAINSNIDDRTIHELYLWPFADGVKQGAASAMSSYNRINGTYAAENSKVLNGLLKEELGFQGYVVSDWGGTYSGAPSVNAGLDMEMPGGEIFGSHIGKDIDKGAYKMSRLDDMIVRVMTPYYFLNQNKGFPSVDPSSADIVGFDGSDNPHGFDLSGSSYRNVRRDHAILIRQIGSDGAVLLKNTNHALPLSKPKEIGVFGYDADAFPMSNGQPELIRDSPYGYKNGSLPTAGGSGAGRFSYVVSPLSAIQAKAHEYGAHVQSVIKHSDIIPDKFKLDTVPDVCLVFIKSWATEGADRLSLDADFDGNLVVEKVAAVCDNTVVISHSVGPNLMDFADNENVTAIIASHLPGQEIGNSIVDILWGAVNPSGKLPYTIAHKASDYNGPIANVSNPTTADAFESTFTEGLMIDYRHFDHSKIKPRYEFGFGLSYTTFSIKDLDVQNAYDGHISARPPSAKTQPGGNPHLYDTIFHITCTVYNTGSVKGKAVPQLYISLPSSAPDGTPAQALRGYNKVSIGAHESTKVTFSVLRKHISYWDVTAQDWVIPKGKIDLRVGFSSRDVQASHSIAAIA</sequence>
<evidence type="ECO:0000256" key="9">
    <source>
        <dbReference type="ARBA" id="ARBA00023001"/>
    </source>
</evidence>
<dbReference type="PANTHER" id="PTHR42715:SF12">
    <property type="entry name" value="BETA-GLUCOSIDASE G-RELATED"/>
    <property type="match status" value="1"/>
</dbReference>
<dbReference type="InterPro" id="IPR013783">
    <property type="entry name" value="Ig-like_fold"/>
</dbReference>
<evidence type="ECO:0000256" key="13">
    <source>
        <dbReference type="ARBA" id="ARBA00023326"/>
    </source>
</evidence>
<evidence type="ECO:0000256" key="16">
    <source>
        <dbReference type="ARBA" id="ARBA00041276"/>
    </source>
</evidence>
<dbReference type="Pfam" id="PF00933">
    <property type="entry name" value="Glyco_hydro_3"/>
    <property type="match status" value="1"/>
</dbReference>
<keyword evidence="8" id="KW-0378">Hydrolase</keyword>
<dbReference type="Pfam" id="PF14310">
    <property type="entry name" value="Fn3-like"/>
    <property type="match status" value="1"/>
</dbReference>
<keyword evidence="10" id="KW-0325">Glycoprotein</keyword>
<dbReference type="Gene3D" id="3.20.20.300">
    <property type="entry name" value="Glycoside hydrolase, family 3, N-terminal domain"/>
    <property type="match status" value="1"/>
</dbReference>
<dbReference type="GO" id="GO:0005576">
    <property type="term" value="C:extracellular region"/>
    <property type="evidence" value="ECO:0007669"/>
    <property type="project" value="UniProtKB-SubCell"/>
</dbReference>
<name>A0AAD4CV38_ASPNN</name>
<proteinExistence type="inferred from homology"/>
<dbReference type="InterPro" id="IPR001764">
    <property type="entry name" value="Glyco_hydro_3_N"/>
</dbReference>
<dbReference type="GO" id="GO:0030245">
    <property type="term" value="P:cellulose catabolic process"/>
    <property type="evidence" value="ECO:0007669"/>
    <property type="project" value="UniProtKB-KW"/>
</dbReference>
<evidence type="ECO:0000259" key="20">
    <source>
        <dbReference type="SMART" id="SM01217"/>
    </source>
</evidence>